<dbReference type="InterPro" id="IPR047215">
    <property type="entry name" value="Galactose_mutarotase-like"/>
</dbReference>
<keyword evidence="5 8" id="KW-0413">Isomerase</keyword>
<dbReference type="InterPro" id="IPR008183">
    <property type="entry name" value="Aldose_1/G6P_1-epimerase"/>
</dbReference>
<evidence type="ECO:0000256" key="7">
    <source>
        <dbReference type="ARBA" id="ARBA00045743"/>
    </source>
</evidence>
<dbReference type="PANTHER" id="PTHR10091:SF0">
    <property type="entry name" value="GALACTOSE MUTAROTASE"/>
    <property type="match status" value="1"/>
</dbReference>
<dbReference type="InterPro" id="IPR011013">
    <property type="entry name" value="Gal_mutarotase_sf_dom"/>
</dbReference>
<keyword evidence="9" id="KW-1185">Reference proteome</keyword>
<dbReference type="NCBIfam" id="NF008277">
    <property type="entry name" value="PRK11055.1"/>
    <property type="match status" value="1"/>
</dbReference>
<evidence type="ECO:0000256" key="2">
    <source>
        <dbReference type="ARBA" id="ARBA00004947"/>
    </source>
</evidence>
<dbReference type="SUPFAM" id="SSF74650">
    <property type="entry name" value="Galactose mutarotase-like"/>
    <property type="match status" value="1"/>
</dbReference>
<evidence type="ECO:0000313" key="11">
    <source>
        <dbReference type="RefSeq" id="XP_065661675.1"/>
    </source>
</evidence>
<evidence type="ECO:0000256" key="8">
    <source>
        <dbReference type="PIRNR" id="PIRNR005096"/>
    </source>
</evidence>
<gene>
    <name evidence="10 11" type="primary">LOC100199208</name>
</gene>
<evidence type="ECO:0000256" key="4">
    <source>
        <dbReference type="ARBA" id="ARBA00006206"/>
    </source>
</evidence>
<dbReference type="InterPro" id="IPR015443">
    <property type="entry name" value="Aldose_1-epimerase"/>
</dbReference>
<reference evidence="10 11" key="1">
    <citation type="submission" date="2025-05" db="UniProtKB">
        <authorList>
            <consortium name="RefSeq"/>
        </authorList>
    </citation>
    <scope>IDENTIFICATION</scope>
</reference>
<organism evidence="9 10">
    <name type="scientific">Hydra vulgaris</name>
    <name type="common">Hydra</name>
    <name type="synonym">Hydra attenuata</name>
    <dbReference type="NCBI Taxonomy" id="6087"/>
    <lineage>
        <taxon>Eukaryota</taxon>
        <taxon>Metazoa</taxon>
        <taxon>Cnidaria</taxon>
        <taxon>Hydrozoa</taxon>
        <taxon>Hydroidolina</taxon>
        <taxon>Anthoathecata</taxon>
        <taxon>Aplanulata</taxon>
        <taxon>Hydridae</taxon>
        <taxon>Hydra</taxon>
    </lineage>
</organism>
<evidence type="ECO:0000313" key="10">
    <source>
        <dbReference type="RefSeq" id="XP_065661674.1"/>
    </source>
</evidence>
<dbReference type="RefSeq" id="XP_065661674.1">
    <property type="nucleotide sequence ID" value="XM_065805602.1"/>
</dbReference>
<comment type="similarity">
    <text evidence="4 8">Belongs to the aldose epimerase family.</text>
</comment>
<dbReference type="Pfam" id="PF01263">
    <property type="entry name" value="Aldose_epim"/>
    <property type="match status" value="1"/>
</dbReference>
<evidence type="ECO:0000256" key="3">
    <source>
        <dbReference type="ARBA" id="ARBA00005028"/>
    </source>
</evidence>
<protein>
    <recommendedName>
        <fullName evidence="8">Aldose 1-epimerase</fullName>
        <ecNumber evidence="8">5.1.3.3</ecNumber>
    </recommendedName>
</protein>
<accession>A0ABM4CIU9</accession>
<evidence type="ECO:0000256" key="6">
    <source>
        <dbReference type="ARBA" id="ARBA00023277"/>
    </source>
</evidence>
<evidence type="ECO:0000256" key="5">
    <source>
        <dbReference type="ARBA" id="ARBA00023235"/>
    </source>
</evidence>
<dbReference type="Proteomes" id="UP001652625">
    <property type="component" value="Chromosome 09"/>
</dbReference>
<dbReference type="Gene3D" id="2.70.98.10">
    <property type="match status" value="1"/>
</dbReference>
<dbReference type="PIRSF" id="PIRSF005096">
    <property type="entry name" value="GALM"/>
    <property type="match status" value="1"/>
</dbReference>
<name>A0ABM4CIU9_HYDVU</name>
<dbReference type="RefSeq" id="XP_065661675.1">
    <property type="nucleotide sequence ID" value="XM_065805603.1"/>
</dbReference>
<evidence type="ECO:0000256" key="1">
    <source>
        <dbReference type="ARBA" id="ARBA00001712"/>
    </source>
</evidence>
<comment type="catalytic activity">
    <reaction evidence="1">
        <text>alpha-D-galactose = beta-D-galactose</text>
        <dbReference type="Rhea" id="RHEA:28675"/>
        <dbReference type="ChEBI" id="CHEBI:27667"/>
        <dbReference type="ChEBI" id="CHEBI:28061"/>
        <dbReference type="EC" id="5.1.3.3"/>
    </reaction>
    <physiologicalReaction direction="right-to-left" evidence="1">
        <dbReference type="Rhea" id="RHEA:28677"/>
    </physiologicalReaction>
</comment>
<keyword evidence="6 8" id="KW-0119">Carbohydrate metabolism</keyword>
<dbReference type="InterPro" id="IPR014718">
    <property type="entry name" value="GH-type_carb-bd"/>
</dbReference>
<comment type="function">
    <text evidence="7">Mutarotase that catalyzes the interconversion of beta-D-galactose and alpha-D-galactose during galactose metabolism. Beta-D-galactose is metabolized in the liver into glucose 1-phosphate, the primary metabolic fuel, by the action of four enzymes that constitute the Leloir pathway: GALM, GALK1 (galactokinase), GALT (galactose-1-phosphate uridylyltransferase) and GALE (UDP-galactose-4'-epimerase). Involved in the maintenance of the equilibrium between the beta- and alpha-anomers of galactose, therefore ensuring a sufficient supply of the alpha-anomer for GALK1. Also active on D-glucose although shows a preference for galactose over glucose.</text>
</comment>
<sequence>MDIKIESFGTLPNGEVVKKFEITNKNNMKVSLINYGAALIGLICPDKFGKFDDILLGFDDLEGYLNYNYFGSTIGRFANRICNGRFKIDGNEYQLAQNRDENHLHGGYVGFDKKLWNWSLHHNDGVEFGLVSDDNDEQYPGSLTVSVIYKVTDDNELKIIFKATVGGKATLVNMTNHAFINLTGQSAGATSILNHVLKINAPSYLPHVNLIPSGEIRAVDKNFDFMHGKKIGDEINDVQGGYDHNYCLPDGDTFCALVYDEVSGRQLEIYTSQRGVQFYSGNFLNTNTGKHENKYTSRTGFCLEPQGYPDNPNHPHFPQSIYRPGDVYEEFITWKVSVKDDLILCR</sequence>
<dbReference type="GeneID" id="100199208"/>
<dbReference type="CDD" id="cd09019">
    <property type="entry name" value="galactose_mutarotase_like"/>
    <property type="match status" value="1"/>
</dbReference>
<comment type="pathway">
    <text evidence="3 8">Carbohydrate metabolism; hexose metabolism.</text>
</comment>
<dbReference type="PANTHER" id="PTHR10091">
    <property type="entry name" value="ALDOSE-1-EPIMERASE"/>
    <property type="match status" value="1"/>
</dbReference>
<comment type="catalytic activity">
    <reaction evidence="8">
        <text>alpha-D-glucose = beta-D-glucose</text>
        <dbReference type="Rhea" id="RHEA:10264"/>
        <dbReference type="ChEBI" id="CHEBI:15903"/>
        <dbReference type="ChEBI" id="CHEBI:17925"/>
        <dbReference type="EC" id="5.1.3.3"/>
    </reaction>
</comment>
<dbReference type="EC" id="5.1.3.3" evidence="8"/>
<comment type="pathway">
    <text evidence="2">Carbohydrate metabolism; galactose metabolism.</text>
</comment>
<evidence type="ECO:0000313" key="9">
    <source>
        <dbReference type="Proteomes" id="UP001652625"/>
    </source>
</evidence>
<proteinExistence type="inferred from homology"/>